<dbReference type="Gene3D" id="3.40.50.300">
    <property type="entry name" value="P-loop containing nucleotide triphosphate hydrolases"/>
    <property type="match status" value="1"/>
</dbReference>
<dbReference type="SUPFAM" id="SSF52540">
    <property type="entry name" value="P-loop containing nucleoside triphosphate hydrolases"/>
    <property type="match status" value="2"/>
</dbReference>
<dbReference type="InterPro" id="IPR027417">
    <property type="entry name" value="P-loop_NTPase"/>
</dbReference>
<dbReference type="Pfam" id="PF25029">
    <property type="entry name" value="MOM1"/>
    <property type="match status" value="1"/>
</dbReference>
<dbReference type="PANTHER" id="PTHR45623">
    <property type="entry name" value="CHROMODOMAIN-HELICASE-DNA-BINDING PROTEIN 3-RELATED-RELATED"/>
    <property type="match status" value="1"/>
</dbReference>
<keyword evidence="2" id="KW-0539">Nucleus</keyword>
<evidence type="ECO:0000256" key="2">
    <source>
        <dbReference type="ARBA" id="ARBA00023242"/>
    </source>
</evidence>
<keyword evidence="7" id="KW-1185">Reference proteome</keyword>
<dbReference type="Pfam" id="PF00176">
    <property type="entry name" value="SNF2-rel_dom"/>
    <property type="match status" value="1"/>
</dbReference>
<name>A0A9Q1KE19_9CARY</name>
<dbReference type="InterPro" id="IPR001650">
    <property type="entry name" value="Helicase_C-like"/>
</dbReference>
<dbReference type="Gene3D" id="3.40.50.10810">
    <property type="entry name" value="Tandem AAA-ATPase domain"/>
    <property type="match status" value="1"/>
</dbReference>
<dbReference type="PANTHER" id="PTHR45623:SF13">
    <property type="entry name" value="HELICASE PROTEIN MOM1"/>
    <property type="match status" value="1"/>
</dbReference>
<dbReference type="InterPro" id="IPR056882">
    <property type="entry name" value="MOM1_dom"/>
</dbReference>
<dbReference type="GO" id="GO:0140658">
    <property type="term" value="F:ATP-dependent chromatin remodeler activity"/>
    <property type="evidence" value="ECO:0007669"/>
    <property type="project" value="TreeGrafter"/>
</dbReference>
<feature type="region of interest" description="Disordered" evidence="4">
    <location>
        <begin position="1518"/>
        <end position="1556"/>
    </location>
</feature>
<dbReference type="InterPro" id="IPR000330">
    <property type="entry name" value="SNF2_N"/>
</dbReference>
<dbReference type="Pfam" id="PF00271">
    <property type="entry name" value="Helicase_C"/>
    <property type="match status" value="1"/>
</dbReference>
<feature type="compositionally biased region" description="Polar residues" evidence="4">
    <location>
        <begin position="945"/>
        <end position="969"/>
    </location>
</feature>
<dbReference type="Proteomes" id="UP001153076">
    <property type="component" value="Unassembled WGS sequence"/>
</dbReference>
<feature type="coiled-coil region" evidence="3">
    <location>
        <begin position="841"/>
        <end position="868"/>
    </location>
</feature>
<gene>
    <name evidence="6" type="ORF">Cgig2_025805</name>
</gene>
<organism evidence="6 7">
    <name type="scientific">Carnegiea gigantea</name>
    <dbReference type="NCBI Taxonomy" id="171969"/>
    <lineage>
        <taxon>Eukaryota</taxon>
        <taxon>Viridiplantae</taxon>
        <taxon>Streptophyta</taxon>
        <taxon>Embryophyta</taxon>
        <taxon>Tracheophyta</taxon>
        <taxon>Spermatophyta</taxon>
        <taxon>Magnoliopsida</taxon>
        <taxon>eudicotyledons</taxon>
        <taxon>Gunneridae</taxon>
        <taxon>Pentapetalae</taxon>
        <taxon>Caryophyllales</taxon>
        <taxon>Cactineae</taxon>
        <taxon>Cactaceae</taxon>
        <taxon>Cactoideae</taxon>
        <taxon>Echinocereeae</taxon>
        <taxon>Carnegiea</taxon>
    </lineage>
</organism>
<sequence>MICLNAFLQDRIVKVVYLVSSLVVNISRPILIISPCAFLSVWEAEFLRLAASINVVVYGGSRDARNIIRSVEFYEGGNIMLQVLLSNIEVVSEDLNLIKGIQWEAVIVDDCQQSCVMEHCGSIKSLVADWRLLLVNAQLKEDVGDYINVLSLLESGDNSNQDSGPIVDSSVNINILKGRLSQFICCAKFLEYWVPVQISNLQLEQYCSLILSNRTALLSSSKSDPVGSLRDILISTRKCCDHPYIVDRSLQASLIGGLTNPTLDAVLDLGTRASGKLTLLDEILSEFRNLGLKVLILFQSVGGSGRDSKGDILDDFLRLRFGSDSYEHVDSGCLTSKKLAALNKFNKEKERSFFLLETRACLPSIKLSLLDAVIIFDSDWNPLNDLRALQKITIDSKLEQIKVFRLYCTCTVEEKVLILAKNDMSLDSTLQGISPSTSHMFLMWGSTYLFTRLDEFHQDKVADCKENIVPENSFMKHVCAEILSSIQNQETVNSSKFISVARQNGGGYLKNVALIGEQKIQLEDGIPSHLFWMKLLEGKQPQWRYLSGSSQRNRKRVHYQELGDPGDEDTKKSRKMERTKVDSSWQQPAKNMEKSNAGKKGSQENLGIGNNVEAVASANLASHYNSGITLPTMANDIPGAPQVNCVEPDDRKNLYNEQWGLFQMLKPAVSRLSETLHLKDDGKRLAEQFLEYVLKNHRVMAEPEAILQAFQISVDLIVSARMPLAGMDVQQTSNVDPADGGFKCPDVQPYALVETIQGDPTNFLRREVFKISNSSNDSVLATIGVTSGSKEHCIEVEGSSVLEGLDKQILSLTHMTDNKNDTWRFVKKVKKKCDKHVDRLKEKHNDELERFERECEGKRAELEKKYKMESAIICSIHGKSSVGLEKLKIMDKNCAKEREDLEFQISNRRKELEARQQAEGDEEQKKTANWLEQVKSLVQNELLDSPTSENDKQLQSAQQIDWEPSNASASVNRDNLVNIDTDRETPQMNGQDITSEVTVSEVPCLATDEQRVNRQNDDSINSLKDMPSSEEAGLNNMDEKSCHADLPKMQAVPIAETVSDSCGQVGPGEHPCAAPSREMEKNNNVMEPLEIHRSAVLQTNHVNDASASLSTKPLPSPGISLTKRLVADPAVEAPSMSQGIGDESCRDMADGADKQVKHVAGMLNVSPGGETTSLVCSDLMPCTLSPNAGVGGLHVAEGSVPESIVALTHSNDQTRAVAGSRADNQSGEIHTSVDGTVARIQPDHCVTNSGEHVSRPLPELAVDHTVNANLGQFETHTATTRGTSPARASRPNHQVPIFAISRSSDPLQNELERICKEIDEVISIHEETKLRLGSERDKEIEEVVAQIRKKYDEKIKEIDISFMLKRNELEMNQNKVMMHKILAEAFRSKCMDYRAASGMQQAIPSGSMEHVSQMQSATTTSTSGSFSAILPTMGPHSAAPTARAVQSSLAIASSPRAHPQIHPLAPASGLQVRSTIRAPAPHLQSFRSASVTVSTSYTPSVSCGVSVQQSSLSKSFSAPLFPARPPSQPSPMPLPALLNSHDRSHQAGRGGSTSAPLSLSVTELLMENGMQNETNVCCFGSFSSPLPDNVQNSRSQDIAQVETTTNLQMPSSGLGAGNNVVCLSDDE</sequence>
<dbReference type="GO" id="GO:0042393">
    <property type="term" value="F:histone binding"/>
    <property type="evidence" value="ECO:0007669"/>
    <property type="project" value="TreeGrafter"/>
</dbReference>
<dbReference type="GO" id="GO:0016887">
    <property type="term" value="F:ATP hydrolysis activity"/>
    <property type="evidence" value="ECO:0007669"/>
    <property type="project" value="TreeGrafter"/>
</dbReference>
<feature type="region of interest" description="Disordered" evidence="4">
    <location>
        <begin position="546"/>
        <end position="605"/>
    </location>
</feature>
<feature type="region of interest" description="Disordered" evidence="4">
    <location>
        <begin position="944"/>
        <end position="969"/>
    </location>
</feature>
<keyword evidence="3" id="KW-0175">Coiled coil</keyword>
<dbReference type="GO" id="GO:0005634">
    <property type="term" value="C:nucleus"/>
    <property type="evidence" value="ECO:0007669"/>
    <property type="project" value="UniProtKB-SubCell"/>
</dbReference>
<feature type="compositionally biased region" description="Basic and acidic residues" evidence="4">
    <location>
        <begin position="568"/>
        <end position="581"/>
    </location>
</feature>
<dbReference type="PROSITE" id="PS51194">
    <property type="entry name" value="HELICASE_CTER"/>
    <property type="match status" value="1"/>
</dbReference>
<feature type="compositionally biased region" description="Pro residues" evidence="4">
    <location>
        <begin position="1522"/>
        <end position="1534"/>
    </location>
</feature>
<feature type="domain" description="Helicase C-terminal" evidence="5">
    <location>
        <begin position="279"/>
        <end position="441"/>
    </location>
</feature>
<proteinExistence type="predicted"/>
<evidence type="ECO:0000256" key="1">
    <source>
        <dbReference type="ARBA" id="ARBA00004123"/>
    </source>
</evidence>
<protein>
    <recommendedName>
        <fullName evidence="5">Helicase C-terminal domain-containing protein</fullName>
    </recommendedName>
</protein>
<dbReference type="OrthoDB" id="885191at2759"/>
<evidence type="ECO:0000256" key="3">
    <source>
        <dbReference type="SAM" id="Coils"/>
    </source>
</evidence>
<dbReference type="GO" id="GO:0003677">
    <property type="term" value="F:DNA binding"/>
    <property type="evidence" value="ECO:0007669"/>
    <property type="project" value="TreeGrafter"/>
</dbReference>
<dbReference type="GO" id="GO:0000785">
    <property type="term" value="C:chromatin"/>
    <property type="evidence" value="ECO:0007669"/>
    <property type="project" value="TreeGrafter"/>
</dbReference>
<dbReference type="EMBL" id="JAKOGI010000158">
    <property type="protein sequence ID" value="KAJ8441638.1"/>
    <property type="molecule type" value="Genomic_DNA"/>
</dbReference>
<evidence type="ECO:0000313" key="7">
    <source>
        <dbReference type="Proteomes" id="UP001153076"/>
    </source>
</evidence>
<comment type="caution">
    <text evidence="6">The sequence shown here is derived from an EMBL/GenBank/DDBJ whole genome shotgun (WGS) entry which is preliminary data.</text>
</comment>
<evidence type="ECO:0000256" key="4">
    <source>
        <dbReference type="SAM" id="MobiDB-lite"/>
    </source>
</evidence>
<reference evidence="6" key="1">
    <citation type="submission" date="2022-04" db="EMBL/GenBank/DDBJ databases">
        <title>Carnegiea gigantea Genome sequencing and assembly v2.</title>
        <authorList>
            <person name="Copetti D."/>
            <person name="Sanderson M.J."/>
            <person name="Burquez A."/>
            <person name="Wojciechowski M.F."/>
        </authorList>
    </citation>
    <scope>NUCLEOTIDE SEQUENCE</scope>
    <source>
        <strain evidence="6">SGP5-SGP5p</strain>
        <tissue evidence="6">Aerial part</tissue>
    </source>
</reference>
<evidence type="ECO:0000259" key="5">
    <source>
        <dbReference type="PROSITE" id="PS51194"/>
    </source>
</evidence>
<dbReference type="InterPro" id="IPR038718">
    <property type="entry name" value="SNF2-like_sf"/>
</dbReference>
<comment type="subcellular location">
    <subcellularLocation>
        <location evidence="1">Nucleus</location>
    </subcellularLocation>
</comment>
<accession>A0A9Q1KE19</accession>
<evidence type="ECO:0000313" key="6">
    <source>
        <dbReference type="EMBL" id="KAJ8441638.1"/>
    </source>
</evidence>
<dbReference type="GO" id="GO:0005524">
    <property type="term" value="F:ATP binding"/>
    <property type="evidence" value="ECO:0007669"/>
    <property type="project" value="InterPro"/>
</dbReference>
<dbReference type="Gene3D" id="6.10.250.1310">
    <property type="match status" value="1"/>
</dbReference>
<dbReference type="GO" id="GO:0003682">
    <property type="term" value="F:chromatin binding"/>
    <property type="evidence" value="ECO:0007669"/>
    <property type="project" value="TreeGrafter"/>
</dbReference>